<evidence type="ECO:0000313" key="2">
    <source>
        <dbReference type="Proteomes" id="UP000278627"/>
    </source>
</evidence>
<keyword evidence="2" id="KW-1185">Reference proteome</keyword>
<reference evidence="3" key="1">
    <citation type="submission" date="2017-02" db="UniProtKB">
        <authorList>
            <consortium name="WormBaseParasite"/>
        </authorList>
    </citation>
    <scope>IDENTIFICATION</scope>
</reference>
<name>A0A0N4TWI7_BRUPA</name>
<sequence length="123" mass="14385">MAFTIIESIKPVKDRLERLLSEVKTMDIQTPDPTLPTNHERLEINETKDRLIDEKILQLQMCIDSIEVLNKQWIECAQKSKTKKKDKENIYKREINNEIKQITSKPPITESTTPTSYCNINLL</sequence>
<accession>A0A0N4TWI7</accession>
<organism evidence="3">
    <name type="scientific">Brugia pahangi</name>
    <name type="common">Filarial nematode worm</name>
    <dbReference type="NCBI Taxonomy" id="6280"/>
    <lineage>
        <taxon>Eukaryota</taxon>
        <taxon>Metazoa</taxon>
        <taxon>Ecdysozoa</taxon>
        <taxon>Nematoda</taxon>
        <taxon>Chromadorea</taxon>
        <taxon>Rhabditida</taxon>
        <taxon>Spirurina</taxon>
        <taxon>Spiruromorpha</taxon>
        <taxon>Filarioidea</taxon>
        <taxon>Onchocercidae</taxon>
        <taxon>Brugia</taxon>
    </lineage>
</organism>
<dbReference type="WBParaSite" id="BPAG_0001330001-mRNA-1">
    <property type="protein sequence ID" value="BPAG_0001330001-mRNA-1"/>
    <property type="gene ID" value="BPAG_0001330001"/>
</dbReference>
<evidence type="ECO:0000313" key="1">
    <source>
        <dbReference type="EMBL" id="VDN94413.1"/>
    </source>
</evidence>
<gene>
    <name evidence="1" type="ORF">BPAG_LOCUS13228</name>
</gene>
<evidence type="ECO:0000313" key="3">
    <source>
        <dbReference type="WBParaSite" id="BPAG_0001330001-mRNA-1"/>
    </source>
</evidence>
<dbReference type="EMBL" id="UZAD01013366">
    <property type="protein sequence ID" value="VDN94413.1"/>
    <property type="molecule type" value="Genomic_DNA"/>
</dbReference>
<protein>
    <submittedName>
        <fullName evidence="1 3">Uncharacterized protein</fullName>
    </submittedName>
</protein>
<dbReference type="Proteomes" id="UP000278627">
    <property type="component" value="Unassembled WGS sequence"/>
</dbReference>
<reference evidence="1 2" key="2">
    <citation type="submission" date="2018-11" db="EMBL/GenBank/DDBJ databases">
        <authorList>
            <consortium name="Pathogen Informatics"/>
        </authorList>
    </citation>
    <scope>NUCLEOTIDE SEQUENCE [LARGE SCALE GENOMIC DNA]</scope>
</reference>
<dbReference type="AlphaFoldDB" id="A0A0N4TWI7"/>
<proteinExistence type="predicted"/>